<evidence type="ECO:0000313" key="9">
    <source>
        <dbReference type="EMBL" id="SMH40753.1"/>
    </source>
</evidence>
<comment type="pathway">
    <text evidence="1 6">Carbohydrate biosynthesis; dTDP-L-rhamnose biosynthesis.</text>
</comment>
<evidence type="ECO:0000256" key="2">
    <source>
        <dbReference type="ARBA" id="ARBA00010944"/>
    </source>
</evidence>
<dbReference type="GO" id="GO:0019305">
    <property type="term" value="P:dTDP-rhamnose biosynthetic process"/>
    <property type="evidence" value="ECO:0007669"/>
    <property type="project" value="UniProtKB-UniPathway"/>
</dbReference>
<dbReference type="AlphaFoldDB" id="A0A1X7NRK3"/>
<dbReference type="PANTHER" id="PTHR10491:SF4">
    <property type="entry name" value="METHIONINE ADENOSYLTRANSFERASE 2 SUBUNIT BETA"/>
    <property type="match status" value="1"/>
</dbReference>
<feature type="compositionally biased region" description="Low complexity" evidence="7">
    <location>
        <begin position="208"/>
        <end position="235"/>
    </location>
</feature>
<dbReference type="InterPro" id="IPR036291">
    <property type="entry name" value="NAD(P)-bd_dom_sf"/>
</dbReference>
<name>A0A1X7NRK3_9HYPH</name>
<dbReference type="SUPFAM" id="SSF51735">
    <property type="entry name" value="NAD(P)-binding Rossmann-fold domains"/>
    <property type="match status" value="1"/>
</dbReference>
<evidence type="ECO:0000313" key="10">
    <source>
        <dbReference type="Proteomes" id="UP000193083"/>
    </source>
</evidence>
<keyword evidence="10" id="KW-1185">Reference proteome</keyword>
<dbReference type="Proteomes" id="UP000193083">
    <property type="component" value="Unassembled WGS sequence"/>
</dbReference>
<dbReference type="InterPro" id="IPR005913">
    <property type="entry name" value="dTDP_dehydrorham_reduct"/>
</dbReference>
<dbReference type="Gene3D" id="3.90.25.10">
    <property type="entry name" value="UDP-galactose 4-epimerase, domain 1"/>
    <property type="match status" value="1"/>
</dbReference>
<sequence>MLVFGRSGQVATELQRLNDVVALGRDQVDLLYPAACAAVVRAHRPRAVINAAAYTGVDAAEEDEAMATVINANAPAAMARACAALDVPFVHISTDYVFAGTGSQSWTPDDSVDPQNAYGRSKLAGEEAIRAVGGRYAIMCTSWVFCAHGGNFVKTMLSLSESGASLRVVDDQIGAPPPSARLPQPASTSPINWAKAPLNRAHITSAERPIPTRAIPPARSLPWPSAPPSSSRLPPLTIPRQPRGR</sequence>
<dbReference type="GO" id="GO:0008831">
    <property type="term" value="F:dTDP-4-dehydrorhamnose reductase activity"/>
    <property type="evidence" value="ECO:0007669"/>
    <property type="project" value="UniProtKB-EC"/>
</dbReference>
<evidence type="ECO:0000256" key="6">
    <source>
        <dbReference type="RuleBase" id="RU364082"/>
    </source>
</evidence>
<evidence type="ECO:0000256" key="4">
    <source>
        <dbReference type="ARBA" id="ARBA00017099"/>
    </source>
</evidence>
<dbReference type="Pfam" id="PF04321">
    <property type="entry name" value="RmlD_sub_bind"/>
    <property type="match status" value="1"/>
</dbReference>
<dbReference type="InterPro" id="IPR029903">
    <property type="entry name" value="RmlD-like-bd"/>
</dbReference>
<dbReference type="EC" id="1.1.1.133" evidence="3 6"/>
<comment type="catalytic activity">
    <reaction evidence="5 6">
        <text>dTDP-beta-L-rhamnose + NADP(+) = dTDP-4-dehydro-beta-L-rhamnose + NADPH + H(+)</text>
        <dbReference type="Rhea" id="RHEA:21796"/>
        <dbReference type="ChEBI" id="CHEBI:15378"/>
        <dbReference type="ChEBI" id="CHEBI:57510"/>
        <dbReference type="ChEBI" id="CHEBI:57783"/>
        <dbReference type="ChEBI" id="CHEBI:58349"/>
        <dbReference type="ChEBI" id="CHEBI:62830"/>
        <dbReference type="EC" id="1.1.1.133"/>
    </reaction>
</comment>
<evidence type="ECO:0000256" key="3">
    <source>
        <dbReference type="ARBA" id="ARBA00012929"/>
    </source>
</evidence>
<reference evidence="9 10" key="1">
    <citation type="submission" date="2017-04" db="EMBL/GenBank/DDBJ databases">
        <authorList>
            <person name="Afonso C.L."/>
            <person name="Miller P.J."/>
            <person name="Scott M.A."/>
            <person name="Spackman E."/>
            <person name="Goraichik I."/>
            <person name="Dimitrov K.M."/>
            <person name="Suarez D.L."/>
            <person name="Swayne D.E."/>
        </authorList>
    </citation>
    <scope>NUCLEOTIDE SEQUENCE [LARGE SCALE GENOMIC DNA]</scope>
    <source>
        <strain evidence="9 10">B5P</strain>
    </source>
</reference>
<keyword evidence="6" id="KW-0521">NADP</keyword>
<keyword evidence="6" id="KW-0560">Oxidoreductase</keyword>
<dbReference type="Gene3D" id="3.40.50.720">
    <property type="entry name" value="NAD(P)-binding Rossmann-like Domain"/>
    <property type="match status" value="1"/>
</dbReference>
<comment type="similarity">
    <text evidence="2 6">Belongs to the dTDP-4-dehydrorhamnose reductase family.</text>
</comment>
<gene>
    <name evidence="9" type="ORF">SAMN02982922_2408</name>
</gene>
<dbReference type="UniPathway" id="UPA00124"/>
<accession>A0A1X7NRK3</accession>
<feature type="region of interest" description="Disordered" evidence="7">
    <location>
        <begin position="202"/>
        <end position="245"/>
    </location>
</feature>
<comment type="cofactor">
    <cofactor evidence="6">
        <name>Mg(2+)</name>
        <dbReference type="ChEBI" id="CHEBI:18420"/>
    </cofactor>
    <text evidence="6">Binds 1 Mg(2+) ion per monomer.</text>
</comment>
<protein>
    <recommendedName>
        <fullName evidence="4 6">dTDP-4-dehydrorhamnose reductase</fullName>
        <ecNumber evidence="3 6">1.1.1.133</ecNumber>
    </recommendedName>
</protein>
<evidence type="ECO:0000256" key="1">
    <source>
        <dbReference type="ARBA" id="ARBA00004781"/>
    </source>
</evidence>
<evidence type="ECO:0000259" key="8">
    <source>
        <dbReference type="Pfam" id="PF04321"/>
    </source>
</evidence>
<proteinExistence type="inferred from homology"/>
<dbReference type="EMBL" id="FXBL01000004">
    <property type="protein sequence ID" value="SMH40753.1"/>
    <property type="molecule type" value="Genomic_DNA"/>
</dbReference>
<evidence type="ECO:0000256" key="5">
    <source>
        <dbReference type="ARBA" id="ARBA00048200"/>
    </source>
</evidence>
<comment type="function">
    <text evidence="6">Catalyzes the reduction of dTDP-6-deoxy-L-lyxo-4-hexulose to yield dTDP-L-rhamnose.</text>
</comment>
<organism evidence="9 10">
    <name type="scientific">Mesorhizobium australicum</name>
    <dbReference type="NCBI Taxonomy" id="536018"/>
    <lineage>
        <taxon>Bacteria</taxon>
        <taxon>Pseudomonadati</taxon>
        <taxon>Pseudomonadota</taxon>
        <taxon>Alphaproteobacteria</taxon>
        <taxon>Hyphomicrobiales</taxon>
        <taxon>Phyllobacteriaceae</taxon>
        <taxon>Mesorhizobium</taxon>
    </lineage>
</organism>
<evidence type="ECO:0000256" key="7">
    <source>
        <dbReference type="SAM" id="MobiDB-lite"/>
    </source>
</evidence>
<dbReference type="PANTHER" id="PTHR10491">
    <property type="entry name" value="DTDP-4-DEHYDRORHAMNOSE REDUCTASE"/>
    <property type="match status" value="1"/>
</dbReference>
<feature type="domain" description="RmlD-like substrate binding" evidence="8">
    <location>
        <begin position="2"/>
        <end position="182"/>
    </location>
</feature>